<dbReference type="InterPro" id="IPR012312">
    <property type="entry name" value="Hemerythrin-like"/>
</dbReference>
<name>A0A7C5L3T9_AQUAO</name>
<gene>
    <name evidence="3" type="ORF">ENJ61_06940</name>
</gene>
<feature type="coiled-coil region" evidence="1">
    <location>
        <begin position="10"/>
        <end position="99"/>
    </location>
</feature>
<keyword evidence="1" id="KW-0175">Coiled coil</keyword>
<comment type="caution">
    <text evidence="3">The sequence shown here is derived from an EMBL/GenBank/DDBJ whole genome shotgun (WGS) entry which is preliminary data.</text>
</comment>
<dbReference type="EMBL" id="DRNB01000252">
    <property type="protein sequence ID" value="HHJ64629.1"/>
    <property type="molecule type" value="Genomic_DNA"/>
</dbReference>
<dbReference type="PANTHER" id="PTHR39966">
    <property type="entry name" value="BLL2471 PROTEIN-RELATED"/>
    <property type="match status" value="1"/>
</dbReference>
<dbReference type="Gene3D" id="1.20.120.520">
    <property type="entry name" value="nmb1532 protein domain like"/>
    <property type="match status" value="1"/>
</dbReference>
<protein>
    <submittedName>
        <fullName evidence="3">Hemerythrin domain-containing protein</fullName>
    </submittedName>
</protein>
<evidence type="ECO:0000259" key="2">
    <source>
        <dbReference type="Pfam" id="PF01814"/>
    </source>
</evidence>
<dbReference type="AlphaFoldDB" id="A0A7C5L3T9"/>
<sequence length="143" mass="16720">MEEGRLNELIEDLLREHREFLKILREIEVELSGGVSAETLTKLLNVMKREVEEHALKEEGELAKLAEDRFDPEALVFAHDNIRDRVAELEDLLEDYEKGKRPTEVIKREALSLIKLVRDHFQEEENLFFPLMRGEDLEHLGGD</sequence>
<accession>A0A7C5L3T9</accession>
<proteinExistence type="predicted"/>
<dbReference type="Proteomes" id="UP000885792">
    <property type="component" value="Unassembled WGS sequence"/>
</dbReference>
<evidence type="ECO:0000256" key="1">
    <source>
        <dbReference type="SAM" id="Coils"/>
    </source>
</evidence>
<dbReference type="PANTHER" id="PTHR39966:SF3">
    <property type="entry name" value="DUF438 DOMAIN-CONTAINING PROTEIN"/>
    <property type="match status" value="1"/>
</dbReference>
<evidence type="ECO:0000313" key="3">
    <source>
        <dbReference type="EMBL" id="HHJ64629.1"/>
    </source>
</evidence>
<reference evidence="3" key="1">
    <citation type="journal article" date="2020" name="mSystems">
        <title>Genome- and Community-Level Interaction Insights into Carbon Utilization and Element Cycling Functions of Hydrothermarchaeota in Hydrothermal Sediment.</title>
        <authorList>
            <person name="Zhou Z."/>
            <person name="Liu Y."/>
            <person name="Xu W."/>
            <person name="Pan J."/>
            <person name="Luo Z.H."/>
            <person name="Li M."/>
        </authorList>
    </citation>
    <scope>NUCLEOTIDE SEQUENCE [LARGE SCALE GENOMIC DNA]</scope>
    <source>
        <strain evidence="3">HyVt-501</strain>
    </source>
</reference>
<dbReference type="GO" id="GO:0005886">
    <property type="term" value="C:plasma membrane"/>
    <property type="evidence" value="ECO:0007669"/>
    <property type="project" value="TreeGrafter"/>
</dbReference>
<feature type="domain" description="Hemerythrin-like" evidence="2">
    <location>
        <begin position="3"/>
        <end position="65"/>
    </location>
</feature>
<organism evidence="3">
    <name type="scientific">Aquifex aeolicus</name>
    <dbReference type="NCBI Taxonomy" id="63363"/>
    <lineage>
        <taxon>Bacteria</taxon>
        <taxon>Pseudomonadati</taxon>
        <taxon>Aquificota</taxon>
        <taxon>Aquificia</taxon>
        <taxon>Aquificales</taxon>
        <taxon>Aquificaceae</taxon>
        <taxon>Aquifex</taxon>
    </lineage>
</organism>
<feature type="domain" description="Hemerythrin-like" evidence="2">
    <location>
        <begin position="74"/>
        <end position="135"/>
    </location>
</feature>
<dbReference type="Pfam" id="PF01814">
    <property type="entry name" value="Hemerythrin"/>
    <property type="match status" value="2"/>
</dbReference>